<keyword evidence="2 3" id="KW-0456">Lyase</keyword>
<accession>A0A9P5N2K6</accession>
<dbReference type="GO" id="GO:0016831">
    <property type="term" value="F:carboxy-lyase activity"/>
    <property type="evidence" value="ECO:0007669"/>
    <property type="project" value="UniProtKB-KW"/>
</dbReference>
<dbReference type="GO" id="GO:0005737">
    <property type="term" value="C:cytoplasm"/>
    <property type="evidence" value="ECO:0007669"/>
    <property type="project" value="TreeGrafter"/>
</dbReference>
<sequence length="333" mass="36423">MDTHSDRIDVHHHFFPPSLSRVKAAQSQAVGFRTPPENLPWNADLSLRAMDSLGIQLAILSLPTGLAESFDEAKRVNALMHQIVLQHEDRFAFWGCLGDWRDVEGALQLIPYVFDELGAVGIAVSSSYGSGDEARYIGDDIYDPIWSALDARGAIIFIHGTQTPSSTPIPHPTLGLPITEVPHETFKAAAQLVVSGKTCRFSRLKIVLAHMGGSTLALAPRVAGLARYMGAPLSEDEILIEFRRFWWDTALSGGGSLAACGAEAWGVGEDRVLWGSDFPAVSLDTIRWFDSHLGKVYQNNASQLENVRRKNVLALFKSCGIRVFGSQSVPNRS</sequence>
<evidence type="ECO:0000256" key="3">
    <source>
        <dbReference type="RuleBase" id="RU366045"/>
    </source>
</evidence>
<dbReference type="AlphaFoldDB" id="A0A9P5N2K6"/>
<reference evidence="5" key="2">
    <citation type="journal article" date="2020" name="Nat. Commun.">
        <title>Large-scale genome sequencing of mycorrhizal fungi provides insights into the early evolution of symbiotic traits.</title>
        <authorList>
            <person name="Miyauchi S."/>
            <person name="Kiss E."/>
            <person name="Kuo A."/>
            <person name="Drula E."/>
            <person name="Kohler A."/>
            <person name="Sanchez-Garcia M."/>
            <person name="Morin E."/>
            <person name="Andreopoulos B."/>
            <person name="Barry K.W."/>
            <person name="Bonito G."/>
            <person name="Buee M."/>
            <person name="Carver A."/>
            <person name="Chen C."/>
            <person name="Cichocki N."/>
            <person name="Clum A."/>
            <person name="Culley D."/>
            <person name="Crous P.W."/>
            <person name="Fauchery L."/>
            <person name="Girlanda M."/>
            <person name="Hayes R.D."/>
            <person name="Keri Z."/>
            <person name="LaButti K."/>
            <person name="Lipzen A."/>
            <person name="Lombard V."/>
            <person name="Magnuson J."/>
            <person name="Maillard F."/>
            <person name="Murat C."/>
            <person name="Nolan M."/>
            <person name="Ohm R.A."/>
            <person name="Pangilinan J."/>
            <person name="Pereira M.F."/>
            <person name="Perotto S."/>
            <person name="Peter M."/>
            <person name="Pfister S."/>
            <person name="Riley R."/>
            <person name="Sitrit Y."/>
            <person name="Stielow J.B."/>
            <person name="Szollosi G."/>
            <person name="Zifcakova L."/>
            <person name="Stursova M."/>
            <person name="Spatafora J.W."/>
            <person name="Tedersoo L."/>
            <person name="Vaario L.M."/>
            <person name="Yamada A."/>
            <person name="Yan M."/>
            <person name="Wang P."/>
            <person name="Xu J."/>
            <person name="Bruns T."/>
            <person name="Baldrian P."/>
            <person name="Vilgalys R."/>
            <person name="Dunand C."/>
            <person name="Henrissat B."/>
            <person name="Grigoriev I.V."/>
            <person name="Hibbett D."/>
            <person name="Nagy L.G."/>
            <person name="Martin F.M."/>
        </authorList>
    </citation>
    <scope>NUCLEOTIDE SEQUENCE</scope>
    <source>
        <strain evidence="5">Prilba</strain>
    </source>
</reference>
<dbReference type="PANTHER" id="PTHR21240:SF28">
    <property type="entry name" value="ISO-OROTATE DECARBOXYLASE (EUROFUNG)"/>
    <property type="match status" value="1"/>
</dbReference>
<dbReference type="Pfam" id="PF04909">
    <property type="entry name" value="Amidohydro_2"/>
    <property type="match status" value="1"/>
</dbReference>
<keyword evidence="6" id="KW-1185">Reference proteome</keyword>
<dbReference type="Proteomes" id="UP000759537">
    <property type="component" value="Unassembled WGS sequence"/>
</dbReference>
<evidence type="ECO:0000313" key="6">
    <source>
        <dbReference type="Proteomes" id="UP000759537"/>
    </source>
</evidence>
<evidence type="ECO:0000256" key="1">
    <source>
        <dbReference type="ARBA" id="ARBA00022793"/>
    </source>
</evidence>
<proteinExistence type="inferred from homology"/>
<dbReference type="OrthoDB" id="2832284at2759"/>
<dbReference type="Gene3D" id="3.20.20.140">
    <property type="entry name" value="Metal-dependent hydrolases"/>
    <property type="match status" value="1"/>
</dbReference>
<comment type="caution">
    <text evidence="5">The sequence shown here is derived from an EMBL/GenBank/DDBJ whole genome shotgun (WGS) entry which is preliminary data.</text>
</comment>
<name>A0A9P5N2K6_9AGAM</name>
<dbReference type="GO" id="GO:0016787">
    <property type="term" value="F:hydrolase activity"/>
    <property type="evidence" value="ECO:0007669"/>
    <property type="project" value="InterPro"/>
</dbReference>
<evidence type="ECO:0000259" key="4">
    <source>
        <dbReference type="Pfam" id="PF04909"/>
    </source>
</evidence>
<dbReference type="InterPro" id="IPR032465">
    <property type="entry name" value="ACMSD"/>
</dbReference>
<dbReference type="SUPFAM" id="SSF51556">
    <property type="entry name" value="Metallo-dependent hydrolases"/>
    <property type="match status" value="1"/>
</dbReference>
<comment type="similarity">
    <text evidence="3">Belongs to the metallo-dependent hydrolases superfamily.</text>
</comment>
<protein>
    <submittedName>
        <fullName evidence="5">Amidohydrolase 2</fullName>
    </submittedName>
</protein>
<dbReference type="EMBL" id="WHVB01000003">
    <property type="protein sequence ID" value="KAF8484750.1"/>
    <property type="molecule type" value="Genomic_DNA"/>
</dbReference>
<dbReference type="InterPro" id="IPR006680">
    <property type="entry name" value="Amidohydro-rel"/>
</dbReference>
<keyword evidence="1 3" id="KW-0210">Decarboxylase</keyword>
<evidence type="ECO:0000313" key="5">
    <source>
        <dbReference type="EMBL" id="KAF8484750.1"/>
    </source>
</evidence>
<evidence type="ECO:0000256" key="2">
    <source>
        <dbReference type="ARBA" id="ARBA00023239"/>
    </source>
</evidence>
<gene>
    <name evidence="5" type="ORF">DFH94DRAFT_624946</name>
</gene>
<feature type="domain" description="Amidohydrolase-related" evidence="4">
    <location>
        <begin position="8"/>
        <end position="284"/>
    </location>
</feature>
<dbReference type="PANTHER" id="PTHR21240">
    <property type="entry name" value="2-AMINO-3-CARBOXYLMUCONATE-6-SEMIALDEHYDE DECARBOXYLASE"/>
    <property type="match status" value="1"/>
</dbReference>
<dbReference type="InterPro" id="IPR032466">
    <property type="entry name" value="Metal_Hydrolase"/>
</dbReference>
<organism evidence="5 6">
    <name type="scientific">Russula ochroleuca</name>
    <dbReference type="NCBI Taxonomy" id="152965"/>
    <lineage>
        <taxon>Eukaryota</taxon>
        <taxon>Fungi</taxon>
        <taxon>Dikarya</taxon>
        <taxon>Basidiomycota</taxon>
        <taxon>Agaricomycotina</taxon>
        <taxon>Agaricomycetes</taxon>
        <taxon>Russulales</taxon>
        <taxon>Russulaceae</taxon>
        <taxon>Russula</taxon>
    </lineage>
</organism>
<reference evidence="5" key="1">
    <citation type="submission" date="2019-10" db="EMBL/GenBank/DDBJ databases">
        <authorList>
            <consortium name="DOE Joint Genome Institute"/>
            <person name="Kuo A."/>
            <person name="Miyauchi S."/>
            <person name="Kiss E."/>
            <person name="Drula E."/>
            <person name="Kohler A."/>
            <person name="Sanchez-Garcia M."/>
            <person name="Andreopoulos B."/>
            <person name="Barry K.W."/>
            <person name="Bonito G."/>
            <person name="Buee M."/>
            <person name="Carver A."/>
            <person name="Chen C."/>
            <person name="Cichocki N."/>
            <person name="Clum A."/>
            <person name="Culley D."/>
            <person name="Crous P.W."/>
            <person name="Fauchery L."/>
            <person name="Girlanda M."/>
            <person name="Hayes R."/>
            <person name="Keri Z."/>
            <person name="LaButti K."/>
            <person name="Lipzen A."/>
            <person name="Lombard V."/>
            <person name="Magnuson J."/>
            <person name="Maillard F."/>
            <person name="Morin E."/>
            <person name="Murat C."/>
            <person name="Nolan M."/>
            <person name="Ohm R."/>
            <person name="Pangilinan J."/>
            <person name="Pereira M."/>
            <person name="Perotto S."/>
            <person name="Peter M."/>
            <person name="Riley R."/>
            <person name="Sitrit Y."/>
            <person name="Stielow B."/>
            <person name="Szollosi G."/>
            <person name="Zifcakova L."/>
            <person name="Stursova M."/>
            <person name="Spatafora J.W."/>
            <person name="Tedersoo L."/>
            <person name="Vaario L.-M."/>
            <person name="Yamada A."/>
            <person name="Yan M."/>
            <person name="Wang P."/>
            <person name="Xu J."/>
            <person name="Bruns T."/>
            <person name="Baldrian P."/>
            <person name="Vilgalys R."/>
            <person name="Henrissat B."/>
            <person name="Grigoriev I.V."/>
            <person name="Hibbett D."/>
            <person name="Nagy L.G."/>
            <person name="Martin F.M."/>
        </authorList>
    </citation>
    <scope>NUCLEOTIDE SEQUENCE</scope>
    <source>
        <strain evidence="5">Prilba</strain>
    </source>
</reference>
<dbReference type="GO" id="GO:0019748">
    <property type="term" value="P:secondary metabolic process"/>
    <property type="evidence" value="ECO:0007669"/>
    <property type="project" value="TreeGrafter"/>
</dbReference>